<comment type="caution">
    <text evidence="2">The sequence shown here is derived from an EMBL/GenBank/DDBJ whole genome shotgun (WGS) entry which is preliminary data.</text>
</comment>
<accession>A0ABD6AW02</accession>
<protein>
    <recommendedName>
        <fullName evidence="1">DUF7344 domain-containing protein</fullName>
    </recommendedName>
</protein>
<reference evidence="2 3" key="1">
    <citation type="journal article" date="2019" name="Int. J. Syst. Evol. Microbiol.">
        <title>The Global Catalogue of Microorganisms (GCM) 10K type strain sequencing project: providing services to taxonomists for standard genome sequencing and annotation.</title>
        <authorList>
            <consortium name="The Broad Institute Genomics Platform"/>
            <consortium name="The Broad Institute Genome Sequencing Center for Infectious Disease"/>
            <person name="Wu L."/>
            <person name="Ma J."/>
        </authorList>
    </citation>
    <scope>NUCLEOTIDE SEQUENCE [LARGE SCALE GENOMIC DNA]</scope>
    <source>
        <strain evidence="2 3">CGMCC 1.12563</strain>
    </source>
</reference>
<gene>
    <name evidence="2" type="ORF">ACFSBT_12280</name>
</gene>
<dbReference type="Proteomes" id="UP001597187">
    <property type="component" value="Unassembled WGS sequence"/>
</dbReference>
<dbReference type="InterPro" id="IPR055768">
    <property type="entry name" value="DUF7344"/>
</dbReference>
<proteinExistence type="predicted"/>
<sequence length="124" mass="13414">MNDADFGISTTTVHSLLGTKTRCQVITLLLEAERTWDVETLAAELVRLDPTLAPDGAQVENHTDRLATRLYHCTLPKLADEDVVDFDHDAMVVTPGENLSAVGAYLGESLDCSEASVEQVSLNA</sequence>
<keyword evidence="3" id="KW-1185">Reference proteome</keyword>
<dbReference type="RefSeq" id="WP_250874012.1">
    <property type="nucleotide sequence ID" value="NZ_JALXFV010000005.1"/>
</dbReference>
<evidence type="ECO:0000313" key="3">
    <source>
        <dbReference type="Proteomes" id="UP001597187"/>
    </source>
</evidence>
<dbReference type="Pfam" id="PF24035">
    <property type="entry name" value="DUF7344"/>
    <property type="match status" value="1"/>
</dbReference>
<organism evidence="2 3">
    <name type="scientific">Halomarina rubra</name>
    <dbReference type="NCBI Taxonomy" id="2071873"/>
    <lineage>
        <taxon>Archaea</taxon>
        <taxon>Methanobacteriati</taxon>
        <taxon>Methanobacteriota</taxon>
        <taxon>Stenosarchaea group</taxon>
        <taxon>Halobacteria</taxon>
        <taxon>Halobacteriales</taxon>
        <taxon>Natronomonadaceae</taxon>
        <taxon>Halomarina</taxon>
    </lineage>
</organism>
<evidence type="ECO:0000313" key="2">
    <source>
        <dbReference type="EMBL" id="MFD1514058.1"/>
    </source>
</evidence>
<feature type="domain" description="DUF7344" evidence="1">
    <location>
        <begin position="15"/>
        <end position="94"/>
    </location>
</feature>
<dbReference type="AlphaFoldDB" id="A0ABD6AW02"/>
<dbReference type="EMBL" id="JBHUDC010000005">
    <property type="protein sequence ID" value="MFD1514058.1"/>
    <property type="molecule type" value="Genomic_DNA"/>
</dbReference>
<name>A0ABD6AW02_9EURY</name>
<evidence type="ECO:0000259" key="1">
    <source>
        <dbReference type="Pfam" id="PF24035"/>
    </source>
</evidence>